<dbReference type="EMBL" id="JBHTKK010000025">
    <property type="protein sequence ID" value="MFD1067614.1"/>
    <property type="molecule type" value="Genomic_DNA"/>
</dbReference>
<comment type="caution">
    <text evidence="2">The sequence shown here is derived from an EMBL/GenBank/DDBJ whole genome shotgun (WGS) entry which is preliminary data.</text>
</comment>
<comment type="similarity">
    <text evidence="1">Belongs to the SecB family.</text>
</comment>
<sequence length="165" mass="19167">MSEDQNQYKKLIEAIELNEIELLSLNCNQNKDFPHEKRENLSLALKNNIVTTAIEGMELHVQIEFGVIAYDEKNTETSANSEDKENIHEENILFRIDFSLMLNYVFDLENVEDIAFVFDKEIDTFVNNNVPINAWPYARETISSITTRMGFPALIIPTYKNLQFI</sequence>
<dbReference type="InterPro" id="IPR003708">
    <property type="entry name" value="SecB"/>
</dbReference>
<keyword evidence="3" id="KW-1185">Reference proteome</keyword>
<evidence type="ECO:0000313" key="2">
    <source>
        <dbReference type="EMBL" id="MFD1067614.1"/>
    </source>
</evidence>
<name>A0ABW3NJ58_9BACI</name>
<dbReference type="Proteomes" id="UP001597041">
    <property type="component" value="Unassembled WGS sequence"/>
</dbReference>
<dbReference type="InterPro" id="IPR035958">
    <property type="entry name" value="SecB-like_sf"/>
</dbReference>
<gene>
    <name evidence="2" type="ORF">ACFQ19_16520</name>
</gene>
<evidence type="ECO:0000256" key="1">
    <source>
        <dbReference type="ARBA" id="ARBA00009990"/>
    </source>
</evidence>
<dbReference type="Pfam" id="PF02556">
    <property type="entry name" value="SecB"/>
    <property type="match status" value="1"/>
</dbReference>
<accession>A0ABW3NJ58</accession>
<reference evidence="3" key="1">
    <citation type="journal article" date="2019" name="Int. J. Syst. Evol. Microbiol.">
        <title>The Global Catalogue of Microorganisms (GCM) 10K type strain sequencing project: providing services to taxonomists for standard genome sequencing and annotation.</title>
        <authorList>
            <consortium name="The Broad Institute Genomics Platform"/>
            <consortium name="The Broad Institute Genome Sequencing Center for Infectious Disease"/>
            <person name="Wu L."/>
            <person name="Ma J."/>
        </authorList>
    </citation>
    <scope>NUCLEOTIDE SEQUENCE [LARGE SCALE GENOMIC DNA]</scope>
    <source>
        <strain evidence="3">CCUG 56608</strain>
    </source>
</reference>
<protein>
    <submittedName>
        <fullName evidence="2">Protein-export chaperone SecB</fullName>
    </submittedName>
</protein>
<dbReference type="SUPFAM" id="SSF54611">
    <property type="entry name" value="SecB-like"/>
    <property type="match status" value="1"/>
</dbReference>
<proteinExistence type="inferred from homology"/>
<dbReference type="Gene3D" id="3.10.420.10">
    <property type="entry name" value="SecB-like"/>
    <property type="match status" value="1"/>
</dbReference>
<evidence type="ECO:0000313" key="3">
    <source>
        <dbReference type="Proteomes" id="UP001597041"/>
    </source>
</evidence>
<organism evidence="2 3">
    <name type="scientific">Oceanobacillus locisalsi</name>
    <dbReference type="NCBI Taxonomy" id="546107"/>
    <lineage>
        <taxon>Bacteria</taxon>
        <taxon>Bacillati</taxon>
        <taxon>Bacillota</taxon>
        <taxon>Bacilli</taxon>
        <taxon>Bacillales</taxon>
        <taxon>Bacillaceae</taxon>
        <taxon>Oceanobacillus</taxon>
    </lineage>
</organism>
<dbReference type="RefSeq" id="WP_379593751.1">
    <property type="nucleotide sequence ID" value="NZ_JBHTKK010000025.1"/>
</dbReference>